<gene>
    <name evidence="1" type="ORF">BJP34_29710</name>
</gene>
<protein>
    <submittedName>
        <fullName evidence="1">Uncharacterized protein</fullName>
    </submittedName>
</protein>
<dbReference type="EMBL" id="CP017599">
    <property type="protein sequence ID" value="AOX04593.1"/>
    <property type="molecule type" value="Genomic_DNA"/>
</dbReference>
<dbReference type="KEGG" id="mpro:BJP34_29710"/>
<evidence type="ECO:0000313" key="1">
    <source>
        <dbReference type="EMBL" id="AOX04593.1"/>
    </source>
</evidence>
<dbReference type="RefSeq" id="WP_070396945.1">
    <property type="nucleotide sequence ID" value="NZ_CP017599.1"/>
</dbReference>
<organism evidence="1 2">
    <name type="scientific">Moorena producens PAL-8-15-08-1</name>
    <dbReference type="NCBI Taxonomy" id="1458985"/>
    <lineage>
        <taxon>Bacteria</taxon>
        <taxon>Bacillati</taxon>
        <taxon>Cyanobacteriota</taxon>
        <taxon>Cyanophyceae</taxon>
        <taxon>Coleofasciculales</taxon>
        <taxon>Coleofasciculaceae</taxon>
        <taxon>Moorena</taxon>
    </lineage>
</organism>
<dbReference type="OrthoDB" id="481313at2"/>
<sequence>MDELRTALELATVEELQQMTDILFCRRFNPLDYLQLPEPIDIQSQNREAWLDSLEERFRFLAADGVTVLKGRTSEVTYRQALIQVCRYLKIPYYQRLTTTDLEAEIFLHLMEKTWKRLPTQEQQSLTVQVQKSLAKSKLPEPLPVQIQHNPIDFLLKGGSALALTSILKPIILQQVARQFALHFARYQVAKQALVKGGLAAAAQFQNYFTLQTARQGMALSAARYGVTRSVFACLGPIMWSYFFVDLGWRAIATNYGRIIPTILTLAQIRLTRAECWEPV</sequence>
<reference evidence="2" key="1">
    <citation type="submission" date="2016-10" db="EMBL/GenBank/DDBJ databases">
        <title>Comparative genomics uncovers the prolific and rare metabolic potential of the cyanobacterial genus Moorea.</title>
        <authorList>
            <person name="Leao T."/>
            <person name="Castelao G."/>
            <person name="Korobeynikov A."/>
            <person name="Monroe E.A."/>
            <person name="Podell S."/>
            <person name="Glukhov E."/>
            <person name="Allen E."/>
            <person name="Gerwick W.H."/>
            <person name="Gerwick L."/>
        </authorList>
    </citation>
    <scope>NUCLEOTIDE SEQUENCE [LARGE SCALE GENOMIC DNA]</scope>
    <source>
        <strain evidence="2">PAL-8-15-08-1</strain>
    </source>
</reference>
<dbReference type="AlphaFoldDB" id="A0A1D8U447"/>
<proteinExistence type="predicted"/>
<accession>A0A1D8U447</accession>
<dbReference type="PANTHER" id="PTHR37203">
    <property type="match status" value="1"/>
</dbReference>
<name>A0A1D8U447_9CYAN</name>
<evidence type="ECO:0000313" key="2">
    <source>
        <dbReference type="Proteomes" id="UP000177870"/>
    </source>
</evidence>
<dbReference type="PANTHER" id="PTHR37203:SF3">
    <property type="entry name" value="SLR0975 PROTEIN"/>
    <property type="match status" value="1"/>
</dbReference>
<dbReference type="Proteomes" id="UP000177870">
    <property type="component" value="Chromosome"/>
</dbReference>
<dbReference type="STRING" id="1458985.BJP34_29710"/>